<sequence length="164" mass="19101">MSMKAPRSWPILNCRLGYIASSNYPWAEHIISGDKEEIKRALEEHEKNANVRFDSDNCPVCLEDFSSTNIIRTTRCGHCIDEKCWDRLVLSTQRGEITRCPVCRERTSLRPDADQVKEMLVEPIVSCKRMAVPDEQVSCKRRRIGYNRYQFLINDVWTDESETV</sequence>
<dbReference type="SUPFAM" id="SSF57850">
    <property type="entry name" value="RING/U-box"/>
    <property type="match status" value="1"/>
</dbReference>
<dbReference type="Pfam" id="PF13639">
    <property type="entry name" value="zf-RING_2"/>
    <property type="match status" value="1"/>
</dbReference>
<dbReference type="GO" id="GO:0008270">
    <property type="term" value="F:zinc ion binding"/>
    <property type="evidence" value="ECO:0007669"/>
    <property type="project" value="UniProtKB-KW"/>
</dbReference>
<reference evidence="3" key="2">
    <citation type="journal article" name="FEMS Microbiol. Lett.">
        <title>Molecular variability and genetic structure of white spot syndrome virus strains from northwest Mexico based on the analysis of genomes.</title>
        <authorList>
            <person name="Parrilla-Taylor D.P."/>
            <person name="Vibanco-Perez N."/>
            <person name="Duran-Avelar M.J."/>
            <person name="Gomez-Gil B."/>
            <person name="Llera-Herrera R."/>
            <person name="Vazquez-Juarez R."/>
        </authorList>
    </citation>
    <scope>NUCLEOTIDE SEQUENCE</scope>
    <source>
        <strain evidence="3">ACF4</strain>
    </source>
</reference>
<protein>
    <submittedName>
        <fullName evidence="3">Wsv063</fullName>
    </submittedName>
</protein>
<keyword evidence="1" id="KW-0863">Zinc-finger</keyword>
<accession>A0A2U9G894</accession>
<evidence type="ECO:0000256" key="1">
    <source>
        <dbReference type="PROSITE-ProRule" id="PRU00175"/>
    </source>
</evidence>
<evidence type="ECO:0000313" key="3">
    <source>
        <dbReference type="EMBL" id="AWQ61106.1"/>
    </source>
</evidence>
<dbReference type="Gene3D" id="3.30.40.10">
    <property type="entry name" value="Zinc/RING finger domain, C3HC4 (zinc finger)"/>
    <property type="match status" value="1"/>
</dbReference>
<keyword evidence="1" id="KW-0479">Metal-binding</keyword>
<organismHost>
    <name type="scientific">Crustacea</name>
    <name type="common">crustaceans</name>
    <dbReference type="NCBI Taxonomy" id="6657"/>
</organismHost>
<dbReference type="SMART" id="SM00184">
    <property type="entry name" value="RING"/>
    <property type="match status" value="1"/>
</dbReference>
<feature type="domain" description="RING-type" evidence="2">
    <location>
        <begin position="58"/>
        <end position="104"/>
    </location>
</feature>
<keyword evidence="1" id="KW-0862">Zinc</keyword>
<name>A0A2U9G894_WSSV</name>
<gene>
    <name evidence="3" type="primary">63</name>
</gene>
<evidence type="ECO:0000259" key="2">
    <source>
        <dbReference type="PROSITE" id="PS50089"/>
    </source>
</evidence>
<dbReference type="InterPro" id="IPR013083">
    <property type="entry name" value="Znf_RING/FYVE/PHD"/>
</dbReference>
<dbReference type="PROSITE" id="PS50089">
    <property type="entry name" value="ZF_RING_2"/>
    <property type="match status" value="1"/>
</dbReference>
<dbReference type="EMBL" id="MG432476">
    <property type="protein sequence ID" value="AWQ61106.1"/>
    <property type="molecule type" value="Genomic_DNA"/>
</dbReference>
<organism evidence="3">
    <name type="scientific">White spot syndrome virus</name>
    <name type="common">WSSV</name>
    <name type="synonym">White spot bacilliform virus</name>
    <dbReference type="NCBI Taxonomy" id="92652"/>
    <lineage>
        <taxon>Viruses</taxon>
        <taxon>Viruses incertae sedis</taxon>
        <taxon>Naldaviricetes</taxon>
        <taxon>Nimaviridae</taxon>
        <taxon>Whispovirus</taxon>
        <taxon>White spot syndrome virus</taxon>
    </lineage>
</organism>
<reference evidence="3" key="1">
    <citation type="submission" date="2017-11" db="EMBL/GenBank/DDBJ databases">
        <authorList>
            <person name="Parrilla Taylor D.P."/>
            <person name="Vibanco-Perez N."/>
            <person name="Duran-Avelar Md.J."/>
            <person name="Gomez-Gil B."/>
            <person name="Llera-Herrera R."/>
            <person name="Vazquez-Juarez R."/>
        </authorList>
    </citation>
    <scope>NUCLEOTIDE SEQUENCE</scope>
    <source>
        <strain evidence="3">ACF4</strain>
    </source>
</reference>
<dbReference type="InterPro" id="IPR001841">
    <property type="entry name" value="Znf_RING"/>
</dbReference>
<proteinExistence type="predicted"/>